<organism evidence="1 2">
    <name type="scientific">miscellaneous Crenarchaeota group-1 archaeon SG8-32-1</name>
    <dbReference type="NCBI Taxonomy" id="1685124"/>
    <lineage>
        <taxon>Archaea</taxon>
        <taxon>Candidatus Bathyarchaeota</taxon>
        <taxon>MCG-1</taxon>
    </lineage>
</organism>
<gene>
    <name evidence="1" type="ORF">AC477_04340</name>
</gene>
<dbReference type="EMBL" id="LFWU01000104">
    <property type="protein sequence ID" value="KON31193.1"/>
    <property type="molecule type" value="Genomic_DNA"/>
</dbReference>
<proteinExistence type="predicted"/>
<dbReference type="Proteomes" id="UP000037237">
    <property type="component" value="Unassembled WGS sequence"/>
</dbReference>
<dbReference type="AlphaFoldDB" id="A0A0M0BRG8"/>
<protein>
    <submittedName>
        <fullName evidence="1">Uncharacterized protein</fullName>
    </submittedName>
</protein>
<evidence type="ECO:0000313" key="2">
    <source>
        <dbReference type="Proteomes" id="UP000037237"/>
    </source>
</evidence>
<sequence length="175" mass="20671">MDRFLYTKEILIDDSGWGDLILGVVIGALKLPDHRYMDRRIPITSFQSPNFQNKQYLEDAVKIAQEIIEVMKPDEDTTFKVCSGYVLSSVRKFLRTQGFRVEEVEVTGELQEMVERSFAAWCKEVGIEFERLNGKRSFNTFLEWVAEKPHLREQLVKTGWKSWSQRWREKAFNLR</sequence>
<accession>A0A0M0BRG8</accession>
<name>A0A0M0BRG8_9ARCH</name>
<evidence type="ECO:0000313" key="1">
    <source>
        <dbReference type="EMBL" id="KON31193.1"/>
    </source>
</evidence>
<comment type="caution">
    <text evidence="1">The sequence shown here is derived from an EMBL/GenBank/DDBJ whole genome shotgun (WGS) entry which is preliminary data.</text>
</comment>
<reference evidence="1 2" key="1">
    <citation type="submission" date="2015-06" db="EMBL/GenBank/DDBJ databases">
        <title>New insights into the roles of widespread benthic archaea in carbon and nitrogen cycling.</title>
        <authorList>
            <person name="Lazar C.S."/>
            <person name="Baker B.J."/>
            <person name="Seitz K.W."/>
            <person name="Hyde A.S."/>
            <person name="Dick G.J."/>
            <person name="Hinrichs K.-U."/>
            <person name="Teske A.P."/>
        </authorList>
    </citation>
    <scope>NUCLEOTIDE SEQUENCE [LARGE SCALE GENOMIC DNA]</scope>
    <source>
        <strain evidence="1">SG8-32-1</strain>
    </source>
</reference>